<reference evidence="1 2" key="1">
    <citation type="submission" date="2018-08" db="EMBL/GenBank/DDBJ databases">
        <title>Mucilaginibacter terrae sp. nov., isolated from manganese diggings.</title>
        <authorList>
            <person name="Huang Y."/>
            <person name="Zhou Z."/>
        </authorList>
    </citation>
    <scope>NUCLEOTIDE SEQUENCE [LARGE SCALE GENOMIC DNA]</scope>
    <source>
        <strain evidence="1 2">ZH6</strain>
    </source>
</reference>
<name>A0A3E2NUX5_9SPHI</name>
<dbReference type="EMBL" id="QWDE01000001">
    <property type="protein sequence ID" value="RFZ84805.1"/>
    <property type="molecule type" value="Genomic_DNA"/>
</dbReference>
<comment type="caution">
    <text evidence="1">The sequence shown here is derived from an EMBL/GenBank/DDBJ whole genome shotgun (WGS) entry which is preliminary data.</text>
</comment>
<keyword evidence="2" id="KW-1185">Reference proteome</keyword>
<dbReference type="AlphaFoldDB" id="A0A3E2NUX5"/>
<organism evidence="1 2">
    <name type="scientific">Mucilaginibacter terrenus</name>
    <dbReference type="NCBI Taxonomy" id="2482727"/>
    <lineage>
        <taxon>Bacteria</taxon>
        <taxon>Pseudomonadati</taxon>
        <taxon>Bacteroidota</taxon>
        <taxon>Sphingobacteriia</taxon>
        <taxon>Sphingobacteriales</taxon>
        <taxon>Sphingobacteriaceae</taxon>
        <taxon>Mucilaginibacter</taxon>
    </lineage>
</organism>
<protein>
    <submittedName>
        <fullName evidence="1">Uncharacterized protein</fullName>
    </submittedName>
</protein>
<sequence>MIEIAVDGRPLQGPLSGVGKYVWQVIVNILKVTSNVTSIIYTNRLLLFPITESRVKVYIDSRYQNMKPLIWRKFFLSRIIKKNPPAFTFFGGTFTTFKKLPGKSIVIALIIKRIMQRD</sequence>
<accession>A0A3E2NUX5</accession>
<dbReference type="Proteomes" id="UP000260823">
    <property type="component" value="Unassembled WGS sequence"/>
</dbReference>
<evidence type="ECO:0000313" key="1">
    <source>
        <dbReference type="EMBL" id="RFZ84805.1"/>
    </source>
</evidence>
<proteinExistence type="predicted"/>
<evidence type="ECO:0000313" key="2">
    <source>
        <dbReference type="Proteomes" id="UP000260823"/>
    </source>
</evidence>
<gene>
    <name evidence="1" type="ORF">DYU05_04135</name>
</gene>